<dbReference type="Pfam" id="PF14344">
    <property type="entry name" value="DUF4397"/>
    <property type="match status" value="1"/>
</dbReference>
<protein>
    <recommendedName>
        <fullName evidence="3">DUF4397 domain-containing protein</fullName>
    </recommendedName>
</protein>
<keyword evidence="1" id="KW-0472">Membrane</keyword>
<name>A1R1Z9_PAEAT</name>
<gene>
    <name evidence="4" type="ordered locus">AAur_0453</name>
</gene>
<dbReference type="STRING" id="290340.AAur_0453"/>
<evidence type="ECO:0000256" key="1">
    <source>
        <dbReference type="SAM" id="Phobius"/>
    </source>
</evidence>
<keyword evidence="2" id="KW-0732">Signal</keyword>
<keyword evidence="1" id="KW-0812">Transmembrane</keyword>
<proteinExistence type="predicted"/>
<feature type="signal peptide" evidence="2">
    <location>
        <begin position="1"/>
        <end position="29"/>
    </location>
</feature>
<feature type="chain" id="PRO_5002636406" description="DUF4397 domain-containing protein" evidence="2">
    <location>
        <begin position="30"/>
        <end position="284"/>
    </location>
</feature>
<dbReference type="Proteomes" id="UP000000637">
    <property type="component" value="Chromosome"/>
</dbReference>
<evidence type="ECO:0000313" key="5">
    <source>
        <dbReference type="Proteomes" id="UP000000637"/>
    </source>
</evidence>
<feature type="domain" description="DUF4397" evidence="3">
    <location>
        <begin position="34"/>
        <end position="150"/>
    </location>
</feature>
<dbReference type="KEGG" id="aau:AAur_0453"/>
<dbReference type="eggNOG" id="ENOG502ZCRG">
    <property type="taxonomic scope" value="Bacteria"/>
</dbReference>
<dbReference type="OrthoDB" id="5800709at2"/>
<reference evidence="4 5" key="1">
    <citation type="journal article" date="2006" name="PLoS Genet.">
        <title>Secrets of soil survival revealed by the genome sequence of Arthrobacter aurescens TC1.</title>
        <authorList>
            <person name="Mongodin E.F."/>
            <person name="Shapir N."/>
            <person name="Daugherty S.C."/>
            <person name="DeBoy R.T."/>
            <person name="Emerson J.B."/>
            <person name="Shvartzbeyn A."/>
            <person name="Radune D."/>
            <person name="Vamathevan J."/>
            <person name="Riggs F."/>
            <person name="Grinberg V."/>
            <person name="Khouri H."/>
            <person name="Wackett L.P."/>
            <person name="Nelson K.E."/>
            <person name="Sadowsky M.J."/>
        </authorList>
    </citation>
    <scope>NUCLEOTIDE SEQUENCE [LARGE SCALE GENOMIC DNA]</scope>
    <source>
        <strain evidence="4 5">TC1</strain>
    </source>
</reference>
<dbReference type="AlphaFoldDB" id="A1R1Z9"/>
<accession>A1R1Z9</accession>
<organism evidence="4 5">
    <name type="scientific">Paenarthrobacter aurescens (strain TC1)</name>
    <dbReference type="NCBI Taxonomy" id="290340"/>
    <lineage>
        <taxon>Bacteria</taxon>
        <taxon>Bacillati</taxon>
        <taxon>Actinomycetota</taxon>
        <taxon>Actinomycetes</taxon>
        <taxon>Micrococcales</taxon>
        <taxon>Micrococcaceae</taxon>
        <taxon>Paenarthrobacter</taxon>
    </lineage>
</organism>
<keyword evidence="1" id="KW-1133">Transmembrane helix</keyword>
<dbReference type="EMBL" id="CP000474">
    <property type="protein sequence ID" value="ABM09549.1"/>
    <property type="molecule type" value="Genomic_DNA"/>
</dbReference>
<sequence>MRSRILTAGAGASAAALAAAIVLAVPAQAAEGDAHLSVLHGVPGLTVDVWVNGARTLDDFAPGTLAGPLALPPGAYDLAITASDAADASAPVIGPVTVTLAANGNYTAVANLDAAGKPTANFFTNDVSRIDAGKGKLTVRHTAAAPAVDVLAGGTAVVTNLANPNEQTLTLDPGTISAAVAAAGTTAPVIGPADVTVAEGTHTIVYAWGSLTDKNLQLAVQTIDGLHSAPGSVPGALDGSSGSVPTEPMVPTEQMVLGGGLAAATLLLIVVGLGKVRTSAARKS</sequence>
<feature type="transmembrane region" description="Helical" evidence="1">
    <location>
        <begin position="255"/>
        <end position="274"/>
    </location>
</feature>
<evidence type="ECO:0000259" key="3">
    <source>
        <dbReference type="Pfam" id="PF14344"/>
    </source>
</evidence>
<dbReference type="HOGENOM" id="CLU_080657_0_0_11"/>
<keyword evidence="5" id="KW-1185">Reference proteome</keyword>
<dbReference type="InterPro" id="IPR025510">
    <property type="entry name" value="DUF4397"/>
</dbReference>
<evidence type="ECO:0000313" key="4">
    <source>
        <dbReference type="EMBL" id="ABM09549.1"/>
    </source>
</evidence>
<evidence type="ECO:0000256" key="2">
    <source>
        <dbReference type="SAM" id="SignalP"/>
    </source>
</evidence>
<dbReference type="RefSeq" id="WP_011773209.1">
    <property type="nucleotide sequence ID" value="NC_008711.1"/>
</dbReference>